<keyword evidence="5 6" id="KW-0472">Membrane</keyword>
<dbReference type="Proteomes" id="UP000189580">
    <property type="component" value="Chromosome d"/>
</dbReference>
<evidence type="ECO:0000313" key="7">
    <source>
        <dbReference type="EMBL" id="ANB14063.1"/>
    </source>
</evidence>
<keyword evidence="4 6" id="KW-1133">Transmembrane helix</keyword>
<accession>A0A167EGR1</accession>
<dbReference type="EMBL" id="CP014502">
    <property type="protein sequence ID" value="ANB14063.1"/>
    <property type="molecule type" value="Genomic_DNA"/>
</dbReference>
<dbReference type="PANTHER" id="PTHR43791">
    <property type="entry name" value="PERMEASE-RELATED"/>
    <property type="match status" value="1"/>
</dbReference>
<dbReference type="InterPro" id="IPR011701">
    <property type="entry name" value="MFS"/>
</dbReference>
<organism evidence="7 8">
    <name type="scientific">Sugiyamaella lignohabitans</name>
    <dbReference type="NCBI Taxonomy" id="796027"/>
    <lineage>
        <taxon>Eukaryota</taxon>
        <taxon>Fungi</taxon>
        <taxon>Dikarya</taxon>
        <taxon>Ascomycota</taxon>
        <taxon>Saccharomycotina</taxon>
        <taxon>Dipodascomycetes</taxon>
        <taxon>Dipodascales</taxon>
        <taxon>Trichomonascaceae</taxon>
        <taxon>Sugiyamaella</taxon>
    </lineage>
</organism>
<feature type="transmembrane region" description="Helical" evidence="6">
    <location>
        <begin position="252"/>
        <end position="273"/>
    </location>
</feature>
<reference evidence="7 8" key="1">
    <citation type="submission" date="2016-02" db="EMBL/GenBank/DDBJ databases">
        <title>Complete genome sequence and transcriptome regulation of the pentose utilising yeast Sugiyamaella lignohabitans.</title>
        <authorList>
            <person name="Bellasio M."/>
            <person name="Peymann A."/>
            <person name="Valli M."/>
            <person name="Sipitzky M."/>
            <person name="Graf A."/>
            <person name="Sauer M."/>
            <person name="Marx H."/>
            <person name="Mattanovich D."/>
        </authorList>
    </citation>
    <scope>NUCLEOTIDE SEQUENCE [LARGE SCALE GENOMIC DNA]</scope>
    <source>
        <strain evidence="7 8">CBS 10342</strain>
    </source>
</reference>
<dbReference type="Pfam" id="PF07690">
    <property type="entry name" value="MFS_1"/>
    <property type="match status" value="1"/>
</dbReference>
<keyword evidence="8" id="KW-1185">Reference proteome</keyword>
<proteinExistence type="predicted"/>
<feature type="transmembrane region" description="Helical" evidence="6">
    <location>
        <begin position="93"/>
        <end position="115"/>
    </location>
</feature>
<dbReference type="Gene3D" id="1.20.1250.20">
    <property type="entry name" value="MFS general substrate transporter like domains"/>
    <property type="match status" value="1"/>
</dbReference>
<sequence length="311" mass="35599">MTGVKGYAGWRWMFLIEALLTLLVGVLAYGVMLPAPTKSKSWFRGKNGWFNEREEKIIVNRILRDDPSKGDMHNRQPINWTNFWYTLTDYDIWPIYIIGLVFQTSTSSVSTYLSLTLRSLGFSTFQTTLMGLPSTVGNLITMLAVTYSSQYFNERCLHGLFSQVWSLPALIALESFGKSTPKWTKFGVTTVLISHPSTHAIQVAWTSRNSNSVRTRTVSSALYNISAQLSGIISNYIYRADDAPLYKRGNRALIGICAMNMAVYALVKAYYIVRNRQRRKIWDSWTLEEKNDYLTNTTDRGNKRIDFQFAH</sequence>
<name>A0A167EGR1_9ASCO</name>
<protein>
    <submittedName>
        <fullName evidence="7">Uncharacterized protein</fullName>
    </submittedName>
</protein>
<dbReference type="InterPro" id="IPR036259">
    <property type="entry name" value="MFS_trans_sf"/>
</dbReference>
<keyword evidence="2" id="KW-0813">Transport</keyword>
<evidence type="ECO:0000256" key="3">
    <source>
        <dbReference type="ARBA" id="ARBA00022692"/>
    </source>
</evidence>
<dbReference type="KEGG" id="slb:AWJ20_5019"/>
<feature type="transmembrane region" description="Helical" evidence="6">
    <location>
        <begin position="12"/>
        <end position="32"/>
    </location>
</feature>
<dbReference type="GeneID" id="30037215"/>
<dbReference type="OrthoDB" id="1935484at2759"/>
<dbReference type="AlphaFoldDB" id="A0A167EGR1"/>
<dbReference type="SUPFAM" id="SSF103473">
    <property type="entry name" value="MFS general substrate transporter"/>
    <property type="match status" value="1"/>
</dbReference>
<dbReference type="GO" id="GO:0016020">
    <property type="term" value="C:membrane"/>
    <property type="evidence" value="ECO:0007669"/>
    <property type="project" value="UniProtKB-SubCell"/>
</dbReference>
<comment type="subcellular location">
    <subcellularLocation>
        <location evidence="1">Membrane</location>
        <topology evidence="1">Multi-pass membrane protein</topology>
    </subcellularLocation>
</comment>
<evidence type="ECO:0000256" key="4">
    <source>
        <dbReference type="ARBA" id="ARBA00022989"/>
    </source>
</evidence>
<keyword evidence="3 6" id="KW-0812">Transmembrane</keyword>
<evidence type="ECO:0000256" key="1">
    <source>
        <dbReference type="ARBA" id="ARBA00004141"/>
    </source>
</evidence>
<feature type="transmembrane region" description="Helical" evidence="6">
    <location>
        <begin position="127"/>
        <end position="147"/>
    </location>
</feature>
<gene>
    <name evidence="7" type="ORF">AWJ20_5019</name>
</gene>
<evidence type="ECO:0000256" key="6">
    <source>
        <dbReference type="SAM" id="Phobius"/>
    </source>
</evidence>
<evidence type="ECO:0000313" key="8">
    <source>
        <dbReference type="Proteomes" id="UP000189580"/>
    </source>
</evidence>
<dbReference type="RefSeq" id="XP_018736540.1">
    <property type="nucleotide sequence ID" value="XM_018882132.1"/>
</dbReference>
<evidence type="ECO:0000256" key="2">
    <source>
        <dbReference type="ARBA" id="ARBA00022448"/>
    </source>
</evidence>
<evidence type="ECO:0000256" key="5">
    <source>
        <dbReference type="ARBA" id="ARBA00023136"/>
    </source>
</evidence>
<dbReference type="GO" id="GO:0022857">
    <property type="term" value="F:transmembrane transporter activity"/>
    <property type="evidence" value="ECO:0007669"/>
    <property type="project" value="InterPro"/>
</dbReference>
<dbReference type="PANTHER" id="PTHR43791:SF65">
    <property type="entry name" value="MAJOR FACILITATOR SUPERFAMILY (MFS) PROFILE DOMAIN-CONTAINING PROTEIN-RELATED"/>
    <property type="match status" value="1"/>
</dbReference>